<dbReference type="Proteomes" id="UP000322918">
    <property type="component" value="Unassembled WGS sequence"/>
</dbReference>
<feature type="domain" description="Phage shock protein PspC N-terminal" evidence="7">
    <location>
        <begin position="104"/>
        <end position="160"/>
    </location>
</feature>
<keyword evidence="4 6" id="KW-1133">Transmembrane helix</keyword>
<feature type="transmembrane region" description="Helical" evidence="6">
    <location>
        <begin position="310"/>
        <end position="328"/>
    </location>
</feature>
<feature type="transmembrane region" description="Helical" evidence="6">
    <location>
        <begin position="135"/>
        <end position="158"/>
    </location>
</feature>
<proteinExistence type="predicted"/>
<feature type="domain" description="PspC-related transmembrane region" evidence="8">
    <location>
        <begin position="204"/>
        <end position="334"/>
    </location>
</feature>
<dbReference type="Pfam" id="PF22571">
    <property type="entry name" value="LiaI-LiaF-TM_PspC"/>
    <property type="match status" value="1"/>
</dbReference>
<dbReference type="InterPro" id="IPR007168">
    <property type="entry name" value="Phageshock_PspC_N"/>
</dbReference>
<dbReference type="OrthoDB" id="5772680at2"/>
<keyword evidence="3 6" id="KW-0812">Transmembrane</keyword>
<evidence type="ECO:0000256" key="4">
    <source>
        <dbReference type="ARBA" id="ARBA00022989"/>
    </source>
</evidence>
<evidence type="ECO:0000259" key="8">
    <source>
        <dbReference type="Pfam" id="PF22571"/>
    </source>
</evidence>
<evidence type="ECO:0000256" key="3">
    <source>
        <dbReference type="ARBA" id="ARBA00022692"/>
    </source>
</evidence>
<gene>
    <name evidence="10" type="ORF">F1649_17700</name>
</gene>
<protein>
    <submittedName>
        <fullName evidence="10">PspC domain-containing protein</fullName>
    </submittedName>
</protein>
<dbReference type="Pfam" id="PF22744">
    <property type="entry name" value="Toast-rack_PspC-Cterm"/>
    <property type="match status" value="1"/>
</dbReference>
<sequence length="519" mass="59496">MNKTIIININGMVFHIEEDAYEVLRSYMTDVKRHFAYSADSDEIVTDIENRLAEMFNERLADQNKQVIVLQDVTDITARMGSVNDFDLQDEEPSYGPQGLKTERKLFRDTDDRIIGGVCSGIGYYFDMDAKWVRLITFLITLLWGTGLIVYIILWIVLPPARTRSERMAMKGEPINLQNFKKNFDEELESLKHQVRPGLDKTGAFLRDAGQHTGNFVLKALNVIVKVIGAFVIFICALTLFSLFMGLIFALGFLNKGELNAFPFNVINPEYQSPLYFSAFIIVIIPLLALIFFGMRVIFNRKITGRTTSFAMLIIWLTGLGMAVFYGSKVGAEFREEAKIEQRSDIVPYPVYYLKLNPGRFFTKDDSARYGISSKWDKSRIKISNDFGKIDLFIEKSEDGKSTLFKEFSARGRDFEQAFQTAQQSGYRFVQTDSILELDKYLYLTGQAPFRDQEVDVTLKVPVNTRLVIDGELNEHLHNYNLRDCLPEDSDWKTPSVWIMTAEGMKCANDSLRVKNENR</sequence>
<dbReference type="EMBL" id="VWNE01000033">
    <property type="protein sequence ID" value="KAA8478425.1"/>
    <property type="molecule type" value="Genomic_DNA"/>
</dbReference>
<dbReference type="Pfam" id="PF04024">
    <property type="entry name" value="PspC"/>
    <property type="match status" value="1"/>
</dbReference>
<organism evidence="10 11">
    <name type="scientific">Arcticibacter tournemirensis</name>
    <dbReference type="NCBI Taxonomy" id="699437"/>
    <lineage>
        <taxon>Bacteria</taxon>
        <taxon>Pseudomonadati</taxon>
        <taxon>Bacteroidota</taxon>
        <taxon>Sphingobacteriia</taxon>
        <taxon>Sphingobacteriales</taxon>
        <taxon>Sphingobacteriaceae</taxon>
        <taxon>Arcticibacter</taxon>
    </lineage>
</organism>
<comment type="caution">
    <text evidence="10">The sequence shown here is derived from an EMBL/GenBank/DDBJ whole genome shotgun (WGS) entry which is preliminary data.</text>
</comment>
<reference evidence="10 11" key="1">
    <citation type="submission" date="2019-09" db="EMBL/GenBank/DDBJ databases">
        <title>Pararcticibacter amylolyticus gen. nov., sp. nov., isolated from a rottenly hemp rope, and reclassification of Pedobacter tournemirensis as Pararcticibacter tournemirensis comb. nov.</title>
        <authorList>
            <person name="Cai Y."/>
        </authorList>
    </citation>
    <scope>NUCLEOTIDE SEQUENCE [LARGE SCALE GENOMIC DNA]</scope>
    <source>
        <strain evidence="10 11">TF5-37.2-LB10</strain>
    </source>
</reference>
<dbReference type="PANTHER" id="PTHR33885:SF3">
    <property type="entry name" value="PHAGE SHOCK PROTEIN C"/>
    <property type="match status" value="1"/>
</dbReference>
<comment type="subcellular location">
    <subcellularLocation>
        <location evidence="1">Cell membrane</location>
        <topology evidence="1">Single-pass membrane protein</topology>
    </subcellularLocation>
</comment>
<dbReference type="PANTHER" id="PTHR33885">
    <property type="entry name" value="PHAGE SHOCK PROTEIN C"/>
    <property type="match status" value="1"/>
</dbReference>
<keyword evidence="5 6" id="KW-0472">Membrane</keyword>
<dbReference type="GO" id="GO:0005886">
    <property type="term" value="C:plasma membrane"/>
    <property type="evidence" value="ECO:0007669"/>
    <property type="project" value="UniProtKB-SubCell"/>
</dbReference>
<evidence type="ECO:0000259" key="7">
    <source>
        <dbReference type="Pfam" id="PF04024"/>
    </source>
</evidence>
<keyword evidence="2" id="KW-1003">Cell membrane</keyword>
<dbReference type="AlphaFoldDB" id="A0A5M9GXE1"/>
<feature type="domain" description="PspC-related ToastRack" evidence="9">
    <location>
        <begin position="389"/>
        <end position="510"/>
    </location>
</feature>
<evidence type="ECO:0000256" key="6">
    <source>
        <dbReference type="SAM" id="Phobius"/>
    </source>
</evidence>
<dbReference type="InterPro" id="IPR054319">
    <property type="entry name" value="PspC-rel_ToastRack"/>
</dbReference>
<evidence type="ECO:0000256" key="2">
    <source>
        <dbReference type="ARBA" id="ARBA00022475"/>
    </source>
</evidence>
<keyword evidence="11" id="KW-1185">Reference proteome</keyword>
<evidence type="ECO:0000256" key="1">
    <source>
        <dbReference type="ARBA" id="ARBA00004162"/>
    </source>
</evidence>
<evidence type="ECO:0000256" key="5">
    <source>
        <dbReference type="ARBA" id="ARBA00023136"/>
    </source>
</evidence>
<accession>A0A5M9GXE1</accession>
<name>A0A5M9GXE1_9SPHI</name>
<feature type="transmembrane region" description="Helical" evidence="6">
    <location>
        <begin position="274"/>
        <end position="298"/>
    </location>
</feature>
<dbReference type="InterPro" id="IPR054321">
    <property type="entry name" value="PspC-rel_TM"/>
</dbReference>
<feature type="transmembrane region" description="Helical" evidence="6">
    <location>
        <begin position="227"/>
        <end position="254"/>
    </location>
</feature>
<evidence type="ECO:0000259" key="9">
    <source>
        <dbReference type="Pfam" id="PF22744"/>
    </source>
</evidence>
<evidence type="ECO:0000313" key="10">
    <source>
        <dbReference type="EMBL" id="KAA8478425.1"/>
    </source>
</evidence>
<dbReference type="InterPro" id="IPR052027">
    <property type="entry name" value="PspC"/>
</dbReference>
<evidence type="ECO:0000313" key="11">
    <source>
        <dbReference type="Proteomes" id="UP000322918"/>
    </source>
</evidence>
<dbReference type="RefSeq" id="WP_141813449.1">
    <property type="nucleotide sequence ID" value="NZ_VFPL01000001.1"/>
</dbReference>